<evidence type="ECO:0000256" key="2">
    <source>
        <dbReference type="ARBA" id="ARBA00007524"/>
    </source>
</evidence>
<keyword evidence="3 6" id="KW-0812">Transmembrane</keyword>
<reference evidence="7 8" key="1">
    <citation type="submission" date="2017-07" db="EMBL/GenBank/DDBJ databases">
        <title>Sandarakinorhabdus cyanobacteriorum sp. nov., a novel bacterium isolated from cyanobacterial aggregates in a eutrophic lake.</title>
        <authorList>
            <person name="Cai H."/>
        </authorList>
    </citation>
    <scope>NUCLEOTIDE SEQUENCE [LARGE SCALE GENOMIC DNA]</scope>
    <source>
        <strain evidence="7 8">TH057</strain>
    </source>
</reference>
<dbReference type="FunFam" id="1.20.1260.100:FF:000001">
    <property type="entry name" value="translocator protein 2"/>
    <property type="match status" value="1"/>
</dbReference>
<dbReference type="OrthoDB" id="9795496at2"/>
<feature type="transmembrane region" description="Helical" evidence="6">
    <location>
        <begin position="119"/>
        <end position="142"/>
    </location>
</feature>
<dbReference type="Gene3D" id="1.20.1260.100">
    <property type="entry name" value="TspO/MBR protein"/>
    <property type="match status" value="1"/>
</dbReference>
<evidence type="ECO:0000256" key="4">
    <source>
        <dbReference type="ARBA" id="ARBA00022989"/>
    </source>
</evidence>
<dbReference type="PANTHER" id="PTHR10057">
    <property type="entry name" value="PERIPHERAL-TYPE BENZODIAZEPINE RECEPTOR"/>
    <property type="match status" value="1"/>
</dbReference>
<dbReference type="AlphaFoldDB" id="A0A255Y9E2"/>
<keyword evidence="4 6" id="KW-1133">Transmembrane helix</keyword>
<keyword evidence="5 6" id="KW-0472">Membrane</keyword>
<dbReference type="Proteomes" id="UP000216991">
    <property type="component" value="Unassembled WGS sequence"/>
</dbReference>
<feature type="transmembrane region" description="Helical" evidence="6">
    <location>
        <begin position="149"/>
        <end position="172"/>
    </location>
</feature>
<evidence type="ECO:0000313" key="7">
    <source>
        <dbReference type="EMBL" id="OYQ25060.1"/>
    </source>
</evidence>
<keyword evidence="8" id="KW-1185">Reference proteome</keyword>
<dbReference type="EMBL" id="NOXT01000123">
    <property type="protein sequence ID" value="OYQ25060.1"/>
    <property type="molecule type" value="Genomic_DNA"/>
</dbReference>
<evidence type="ECO:0000256" key="5">
    <source>
        <dbReference type="ARBA" id="ARBA00023136"/>
    </source>
</evidence>
<evidence type="ECO:0000256" key="6">
    <source>
        <dbReference type="SAM" id="Phobius"/>
    </source>
</evidence>
<dbReference type="PANTHER" id="PTHR10057:SF0">
    <property type="entry name" value="TRANSLOCATOR PROTEIN"/>
    <property type="match status" value="1"/>
</dbReference>
<feature type="transmembrane region" description="Helical" evidence="6">
    <location>
        <begin position="63"/>
        <end position="83"/>
    </location>
</feature>
<feature type="transmembrane region" description="Helical" evidence="6">
    <location>
        <begin position="95"/>
        <end position="113"/>
    </location>
</feature>
<evidence type="ECO:0000313" key="8">
    <source>
        <dbReference type="Proteomes" id="UP000216991"/>
    </source>
</evidence>
<evidence type="ECO:0000256" key="1">
    <source>
        <dbReference type="ARBA" id="ARBA00004141"/>
    </source>
</evidence>
<dbReference type="InterPro" id="IPR038330">
    <property type="entry name" value="TspO/MBR-related_sf"/>
</dbReference>
<dbReference type="GO" id="GO:0016020">
    <property type="term" value="C:membrane"/>
    <property type="evidence" value="ECO:0007669"/>
    <property type="project" value="UniProtKB-SubCell"/>
</dbReference>
<accession>A0A255Y9E2</accession>
<name>A0A255Y9E2_9SPHN</name>
<dbReference type="CDD" id="cd15904">
    <property type="entry name" value="TSPO_MBR"/>
    <property type="match status" value="1"/>
</dbReference>
<dbReference type="RefSeq" id="WP_094474888.1">
    <property type="nucleotide sequence ID" value="NZ_NOXT01000123.1"/>
</dbReference>
<sequence>MSVADSVEFVPEPWFSTGRFARAALVAVPGILFGGGLVARIAGSTEANPWYQSLTLPALQPPGPLFGIAWAILYTLLGLALAMVWGTREAKGKRLAIALFAVGLAINLTWSPVFFKLHMISAALGIIIAMLVVALATAWAFFRVNRLAGWLLLPYLGWLCFATGLNVSILMLNPMADAMQIGI</sequence>
<evidence type="ECO:0008006" key="9">
    <source>
        <dbReference type="Google" id="ProtNLM"/>
    </source>
</evidence>
<dbReference type="InterPro" id="IPR004307">
    <property type="entry name" value="TspO_MBR"/>
</dbReference>
<comment type="similarity">
    <text evidence="2">Belongs to the TspO/BZRP family.</text>
</comment>
<organism evidence="7 8">
    <name type="scientific">Sandarakinorhabdus cyanobacteriorum</name>
    <dbReference type="NCBI Taxonomy" id="1981098"/>
    <lineage>
        <taxon>Bacteria</taxon>
        <taxon>Pseudomonadati</taxon>
        <taxon>Pseudomonadota</taxon>
        <taxon>Alphaproteobacteria</taxon>
        <taxon>Sphingomonadales</taxon>
        <taxon>Sphingosinicellaceae</taxon>
        <taxon>Sandarakinorhabdus</taxon>
    </lineage>
</organism>
<proteinExistence type="inferred from homology"/>
<comment type="subcellular location">
    <subcellularLocation>
        <location evidence="1">Membrane</location>
        <topology evidence="1">Multi-pass membrane protein</topology>
    </subcellularLocation>
</comment>
<dbReference type="Pfam" id="PF03073">
    <property type="entry name" value="TspO_MBR"/>
    <property type="match status" value="1"/>
</dbReference>
<evidence type="ECO:0000256" key="3">
    <source>
        <dbReference type="ARBA" id="ARBA00022692"/>
    </source>
</evidence>
<gene>
    <name evidence="7" type="ORF">CHU93_14610</name>
</gene>
<comment type="caution">
    <text evidence="7">The sequence shown here is derived from an EMBL/GenBank/DDBJ whole genome shotgun (WGS) entry which is preliminary data.</text>
</comment>
<feature type="transmembrane region" description="Helical" evidence="6">
    <location>
        <begin position="23"/>
        <end position="43"/>
    </location>
</feature>
<protein>
    <recommendedName>
        <fullName evidence="9">Tryptophan-rich sensory protein</fullName>
    </recommendedName>
</protein>
<dbReference type="GO" id="GO:0033013">
    <property type="term" value="P:tetrapyrrole metabolic process"/>
    <property type="evidence" value="ECO:0007669"/>
    <property type="project" value="UniProtKB-ARBA"/>
</dbReference>